<evidence type="ECO:0000256" key="4">
    <source>
        <dbReference type="ARBA" id="ARBA00022519"/>
    </source>
</evidence>
<comment type="similarity">
    <text evidence="8">Belongs to the TsuA/YedE (TC 9.B.102) family.</text>
</comment>
<dbReference type="Pfam" id="PF04143">
    <property type="entry name" value="Sulf_transp"/>
    <property type="match status" value="1"/>
</dbReference>
<feature type="transmembrane region" description="Helical" evidence="9">
    <location>
        <begin position="337"/>
        <end position="355"/>
    </location>
</feature>
<keyword evidence="6 9" id="KW-1133">Transmembrane helix</keyword>
<dbReference type="RefSeq" id="WP_219068307.1">
    <property type="nucleotide sequence ID" value="NZ_CAJUXY010000034.1"/>
</dbReference>
<evidence type="ECO:0000256" key="9">
    <source>
        <dbReference type="SAM" id="Phobius"/>
    </source>
</evidence>
<evidence type="ECO:0000256" key="3">
    <source>
        <dbReference type="ARBA" id="ARBA00022475"/>
    </source>
</evidence>
<evidence type="ECO:0000256" key="6">
    <source>
        <dbReference type="ARBA" id="ARBA00022989"/>
    </source>
</evidence>
<evidence type="ECO:0000256" key="8">
    <source>
        <dbReference type="ARBA" id="ARBA00035655"/>
    </source>
</evidence>
<evidence type="ECO:0000256" key="5">
    <source>
        <dbReference type="ARBA" id="ARBA00022692"/>
    </source>
</evidence>
<sequence>MTAPLWVGLFFGVLFGGVGEIWGLGNPETLIRLARWKDRLLVGCLAVASAVGAVILYGLYALGVSMHFSPKPVYVVGVTLGGVLFGAGMAVSGYVPGSELMALGEGRRDALYALPGGLLGAAAWTVLYQSAPGHWLVHTANYGDLVASGSIQHIRPMFTVLIAVIYAIALLLATAVLPRYQGGKSSLAQAVSGLVDARDREATSDTAAYLAEGALPPCRPSRLRRSIIGDIPNSNFYSPAKLITSAVIGAAVALAILLHQIFGESTTYSWLVGRLFLPHFDDTQKVMRSIGWEPLSDLGTFLGALLAAVVVSRHYQGLQPVIPPSWRNRFGDGATKRAVGSFGGFFTMMFGARMADGCTSGHLLSGGVQMAASAWLFAVAVFAGMVTTSRVFYGNCPPTASRVNRGRPSRHSRAQDNGG</sequence>
<feature type="transmembrane region" description="Helical" evidence="9">
    <location>
        <begin position="298"/>
        <end position="316"/>
    </location>
</feature>
<dbReference type="PANTHER" id="PTHR30574">
    <property type="entry name" value="INNER MEMBRANE PROTEIN YEDE"/>
    <property type="match status" value="1"/>
</dbReference>
<reference evidence="10" key="1">
    <citation type="submission" date="2022-05" db="EMBL/GenBank/DDBJ databases">
        <title>A methanotrophic Mycobacterium dominates a cave microbial ecosystem.</title>
        <authorList>
            <person name="Van Spanning R.J.M."/>
            <person name="Guan Q."/>
            <person name="Melkonian C."/>
            <person name="Gallant J."/>
            <person name="Polerecky L."/>
            <person name="Flot J.-F."/>
            <person name="Brandt B.W."/>
            <person name="Braster M."/>
            <person name="Iturbe Espinoza P."/>
            <person name="Aerts J."/>
            <person name="Meima-Franke M."/>
            <person name="Piersma S.R."/>
            <person name="Bunduc C."/>
            <person name="Ummels R."/>
            <person name="Pain A."/>
            <person name="Fleming E.J."/>
            <person name="van der Wel N."/>
            <person name="Gherman V.D."/>
            <person name="Sarbu S.M."/>
            <person name="Bodelier P.L.E."/>
            <person name="Bitter W."/>
        </authorList>
    </citation>
    <scope>NUCLEOTIDE SEQUENCE</scope>
    <source>
        <strain evidence="10">Sulfur Cave</strain>
    </source>
</reference>
<dbReference type="InterPro" id="IPR007272">
    <property type="entry name" value="Sulf_transp_TsuA/YedE"/>
</dbReference>
<keyword evidence="5 9" id="KW-0812">Transmembrane</keyword>
<dbReference type="Proteomes" id="UP001056610">
    <property type="component" value="Chromosome"/>
</dbReference>
<evidence type="ECO:0000256" key="2">
    <source>
        <dbReference type="ARBA" id="ARBA00022448"/>
    </source>
</evidence>
<comment type="subcellular location">
    <subcellularLocation>
        <location evidence="1">Cell inner membrane</location>
        <topology evidence="1">Multi-pass membrane protein</topology>
    </subcellularLocation>
</comment>
<name>A0ABY4QJB8_9MYCO</name>
<feature type="transmembrane region" description="Helical" evidence="9">
    <location>
        <begin position="157"/>
        <end position="177"/>
    </location>
</feature>
<keyword evidence="7 9" id="KW-0472">Membrane</keyword>
<keyword evidence="4" id="KW-0997">Cell inner membrane</keyword>
<accession>A0ABY4QJB8</accession>
<feature type="transmembrane region" description="Helical" evidence="9">
    <location>
        <begin position="242"/>
        <end position="262"/>
    </location>
</feature>
<protein>
    <submittedName>
        <fullName evidence="10">YeeE/YedE family protein</fullName>
    </submittedName>
</protein>
<feature type="transmembrane region" description="Helical" evidence="9">
    <location>
        <begin position="6"/>
        <end position="24"/>
    </location>
</feature>
<evidence type="ECO:0000313" key="11">
    <source>
        <dbReference type="Proteomes" id="UP001056610"/>
    </source>
</evidence>
<dbReference type="PANTHER" id="PTHR30574:SF1">
    <property type="entry name" value="SULPHUR TRANSPORT DOMAIN-CONTAINING PROTEIN"/>
    <property type="match status" value="1"/>
</dbReference>
<keyword evidence="11" id="KW-1185">Reference proteome</keyword>
<dbReference type="EMBL" id="CP097320">
    <property type="protein sequence ID" value="UQX10934.1"/>
    <property type="molecule type" value="Genomic_DNA"/>
</dbReference>
<feature type="transmembrane region" description="Helical" evidence="9">
    <location>
        <begin position="375"/>
        <end position="393"/>
    </location>
</feature>
<evidence type="ECO:0000256" key="7">
    <source>
        <dbReference type="ARBA" id="ARBA00023136"/>
    </source>
</evidence>
<gene>
    <name evidence="10" type="ORF">M5I08_23895</name>
</gene>
<feature type="transmembrane region" description="Helical" evidence="9">
    <location>
        <begin position="109"/>
        <end position="127"/>
    </location>
</feature>
<feature type="transmembrane region" description="Helical" evidence="9">
    <location>
        <begin position="74"/>
        <end position="97"/>
    </location>
</feature>
<organism evidence="10 11">
    <name type="scientific">Candidatus Mycobacterium methanotrophicum</name>
    <dbReference type="NCBI Taxonomy" id="2943498"/>
    <lineage>
        <taxon>Bacteria</taxon>
        <taxon>Bacillati</taxon>
        <taxon>Actinomycetota</taxon>
        <taxon>Actinomycetes</taxon>
        <taxon>Mycobacteriales</taxon>
        <taxon>Mycobacteriaceae</taxon>
        <taxon>Mycobacterium</taxon>
    </lineage>
</organism>
<proteinExistence type="inferred from homology"/>
<keyword evidence="3" id="KW-1003">Cell membrane</keyword>
<keyword evidence="2" id="KW-0813">Transport</keyword>
<evidence type="ECO:0000313" key="10">
    <source>
        <dbReference type="EMBL" id="UQX10934.1"/>
    </source>
</evidence>
<feature type="transmembrane region" description="Helical" evidence="9">
    <location>
        <begin position="40"/>
        <end position="62"/>
    </location>
</feature>
<evidence type="ECO:0000256" key="1">
    <source>
        <dbReference type="ARBA" id="ARBA00004429"/>
    </source>
</evidence>